<reference evidence="2" key="1">
    <citation type="journal article" date="2023" name="Nat. Plants">
        <title>Single-cell RNA sequencing provides a high-resolution roadmap for understanding the multicellular compartmentation of specialized metabolism.</title>
        <authorList>
            <person name="Sun S."/>
            <person name="Shen X."/>
            <person name="Li Y."/>
            <person name="Li Y."/>
            <person name="Wang S."/>
            <person name="Li R."/>
            <person name="Zhang H."/>
            <person name="Shen G."/>
            <person name="Guo B."/>
            <person name="Wei J."/>
            <person name="Xu J."/>
            <person name="St-Pierre B."/>
            <person name="Chen S."/>
            <person name="Sun C."/>
        </authorList>
    </citation>
    <scope>NUCLEOTIDE SEQUENCE [LARGE SCALE GENOMIC DNA]</scope>
</reference>
<comment type="caution">
    <text evidence="1">The sequence shown here is derived from an EMBL/GenBank/DDBJ whole genome shotgun (WGS) entry which is preliminary data.</text>
</comment>
<keyword evidence="2" id="KW-1185">Reference proteome</keyword>
<organism evidence="1 2">
    <name type="scientific">Catharanthus roseus</name>
    <name type="common">Madagascar periwinkle</name>
    <name type="synonym">Vinca rosea</name>
    <dbReference type="NCBI Taxonomy" id="4058"/>
    <lineage>
        <taxon>Eukaryota</taxon>
        <taxon>Viridiplantae</taxon>
        <taxon>Streptophyta</taxon>
        <taxon>Embryophyta</taxon>
        <taxon>Tracheophyta</taxon>
        <taxon>Spermatophyta</taxon>
        <taxon>Magnoliopsida</taxon>
        <taxon>eudicotyledons</taxon>
        <taxon>Gunneridae</taxon>
        <taxon>Pentapetalae</taxon>
        <taxon>asterids</taxon>
        <taxon>lamiids</taxon>
        <taxon>Gentianales</taxon>
        <taxon>Apocynaceae</taxon>
        <taxon>Rauvolfioideae</taxon>
        <taxon>Vinceae</taxon>
        <taxon>Catharanthinae</taxon>
        <taxon>Catharanthus</taxon>
    </lineage>
</organism>
<name>A0ACC0BVS3_CATRO</name>
<protein>
    <submittedName>
        <fullName evidence="1">Uncharacterized protein</fullName>
    </submittedName>
</protein>
<evidence type="ECO:0000313" key="1">
    <source>
        <dbReference type="EMBL" id="KAI5676765.1"/>
    </source>
</evidence>
<accession>A0ACC0BVS3</accession>
<proteinExistence type="predicted"/>
<dbReference type="EMBL" id="CM044702">
    <property type="protein sequence ID" value="KAI5676765.1"/>
    <property type="molecule type" value="Genomic_DNA"/>
</dbReference>
<dbReference type="Proteomes" id="UP001060085">
    <property type="component" value="Linkage Group LG02"/>
</dbReference>
<sequence length="117" mass="13309">MDDWLGNGKLVDLCPVLLPAEDLKKSLASHISLHLPWDQIPLVQSLPLEGEEMDMPRWVGNGSDIFNARLVYKVGLAPPPVDHKCWILVWKFGGSMRFSVHIWQARCYGLKSRMMPI</sequence>
<gene>
    <name evidence="1" type="ORF">M9H77_07715</name>
</gene>
<evidence type="ECO:0000313" key="2">
    <source>
        <dbReference type="Proteomes" id="UP001060085"/>
    </source>
</evidence>